<organism evidence="1 2">
    <name type="scientific">Trema orientale</name>
    <name type="common">Charcoal tree</name>
    <name type="synonym">Celtis orientalis</name>
    <dbReference type="NCBI Taxonomy" id="63057"/>
    <lineage>
        <taxon>Eukaryota</taxon>
        <taxon>Viridiplantae</taxon>
        <taxon>Streptophyta</taxon>
        <taxon>Embryophyta</taxon>
        <taxon>Tracheophyta</taxon>
        <taxon>Spermatophyta</taxon>
        <taxon>Magnoliopsida</taxon>
        <taxon>eudicotyledons</taxon>
        <taxon>Gunneridae</taxon>
        <taxon>Pentapetalae</taxon>
        <taxon>rosids</taxon>
        <taxon>fabids</taxon>
        <taxon>Rosales</taxon>
        <taxon>Cannabaceae</taxon>
        <taxon>Trema</taxon>
    </lineage>
</organism>
<dbReference type="InterPro" id="IPR052035">
    <property type="entry name" value="ZnF_BED_domain_contain"/>
</dbReference>
<dbReference type="AlphaFoldDB" id="A0A2P5D9T3"/>
<dbReference type="OrthoDB" id="1165002at2759"/>
<evidence type="ECO:0000313" key="2">
    <source>
        <dbReference type="Proteomes" id="UP000237000"/>
    </source>
</evidence>
<dbReference type="Proteomes" id="UP000237000">
    <property type="component" value="Unassembled WGS sequence"/>
</dbReference>
<name>A0A2P5D9T3_TREOI</name>
<dbReference type="PANTHER" id="PTHR46481:SF11">
    <property type="entry name" value="ZINC FINGER BED DOMAIN-CONTAINING PROTEIN RICESLEEPER 2-LIKE"/>
    <property type="match status" value="1"/>
</dbReference>
<dbReference type="PANTHER" id="PTHR46481">
    <property type="entry name" value="ZINC FINGER BED DOMAIN-CONTAINING PROTEIN 4"/>
    <property type="match status" value="1"/>
</dbReference>
<evidence type="ECO:0000313" key="1">
    <source>
        <dbReference type="EMBL" id="PON70055.1"/>
    </source>
</evidence>
<dbReference type="STRING" id="63057.A0A2P5D9T3"/>
<reference evidence="2" key="1">
    <citation type="submission" date="2016-06" db="EMBL/GenBank/DDBJ databases">
        <title>Parallel loss of symbiosis genes in relatives of nitrogen-fixing non-legume Parasponia.</title>
        <authorList>
            <person name="Van Velzen R."/>
            <person name="Holmer R."/>
            <person name="Bu F."/>
            <person name="Rutten L."/>
            <person name="Van Zeijl A."/>
            <person name="Liu W."/>
            <person name="Santuari L."/>
            <person name="Cao Q."/>
            <person name="Sharma T."/>
            <person name="Shen D."/>
            <person name="Roswanjaya Y."/>
            <person name="Wardhani T."/>
            <person name="Kalhor M.S."/>
            <person name="Jansen J."/>
            <person name="Van den Hoogen J."/>
            <person name="Gungor B."/>
            <person name="Hartog M."/>
            <person name="Hontelez J."/>
            <person name="Verver J."/>
            <person name="Yang W.-C."/>
            <person name="Schijlen E."/>
            <person name="Repin R."/>
            <person name="Schilthuizen M."/>
            <person name="Schranz E."/>
            <person name="Heidstra R."/>
            <person name="Miyata K."/>
            <person name="Fedorova E."/>
            <person name="Kohlen W."/>
            <person name="Bisseling T."/>
            <person name="Smit S."/>
            <person name="Geurts R."/>
        </authorList>
    </citation>
    <scope>NUCLEOTIDE SEQUENCE [LARGE SCALE GENOMIC DNA]</scope>
    <source>
        <strain evidence="2">cv. RG33-2</strain>
    </source>
</reference>
<dbReference type="EMBL" id="JXTC01000285">
    <property type="protein sequence ID" value="PON70055.1"/>
    <property type="molecule type" value="Genomic_DNA"/>
</dbReference>
<accession>A0A2P5D9T3</accession>
<keyword evidence="2" id="KW-1185">Reference proteome</keyword>
<protein>
    <submittedName>
        <fullName evidence="1">Ribonuclease H-like domain containing protein</fullName>
    </submittedName>
</protein>
<proteinExistence type="predicted"/>
<gene>
    <name evidence="1" type="ORF">TorRG33x02_258090</name>
</gene>
<dbReference type="SUPFAM" id="SSF53098">
    <property type="entry name" value="Ribonuclease H-like"/>
    <property type="match status" value="1"/>
</dbReference>
<comment type="caution">
    <text evidence="1">The sequence shown here is derived from an EMBL/GenBank/DDBJ whole genome shotgun (WGS) entry which is preliminary data.</text>
</comment>
<sequence length="127" mass="15097">MIILHEYPLSMVDHEGFREYSNSLQPLFKVVTRNNIRSDIFKIFEDEKKKKKKKTMKLFECNKSRIAITTDLCTANNQKRGYMTLTAHYIDDSWTLKTRVMRYIYAFVYSFLRTIIGLYNSCSPCNL</sequence>
<dbReference type="InterPro" id="IPR012337">
    <property type="entry name" value="RNaseH-like_sf"/>
</dbReference>
<dbReference type="InParanoid" id="A0A2P5D9T3"/>